<name>A0AAN6TMA7_9PEZI</name>
<feature type="transmembrane region" description="Helical" evidence="6">
    <location>
        <begin position="203"/>
        <end position="222"/>
    </location>
</feature>
<dbReference type="InterPro" id="IPR026841">
    <property type="entry name" value="Aur1/Ipt1"/>
</dbReference>
<dbReference type="PANTHER" id="PTHR31310">
    <property type="match status" value="1"/>
</dbReference>
<feature type="transmembrane region" description="Helical" evidence="6">
    <location>
        <begin position="125"/>
        <end position="145"/>
    </location>
</feature>
<dbReference type="Proteomes" id="UP001302812">
    <property type="component" value="Unassembled WGS sequence"/>
</dbReference>
<keyword evidence="9" id="KW-1185">Reference proteome</keyword>
<reference evidence="8" key="1">
    <citation type="journal article" date="2023" name="Mol. Phylogenet. Evol.">
        <title>Genome-scale phylogeny and comparative genomics of the fungal order Sordariales.</title>
        <authorList>
            <person name="Hensen N."/>
            <person name="Bonometti L."/>
            <person name="Westerberg I."/>
            <person name="Brannstrom I.O."/>
            <person name="Guillou S."/>
            <person name="Cros-Aarteil S."/>
            <person name="Calhoun S."/>
            <person name="Haridas S."/>
            <person name="Kuo A."/>
            <person name="Mondo S."/>
            <person name="Pangilinan J."/>
            <person name="Riley R."/>
            <person name="LaButti K."/>
            <person name="Andreopoulos B."/>
            <person name="Lipzen A."/>
            <person name="Chen C."/>
            <person name="Yan M."/>
            <person name="Daum C."/>
            <person name="Ng V."/>
            <person name="Clum A."/>
            <person name="Steindorff A."/>
            <person name="Ohm R.A."/>
            <person name="Martin F."/>
            <person name="Silar P."/>
            <person name="Natvig D.O."/>
            <person name="Lalanne C."/>
            <person name="Gautier V."/>
            <person name="Ament-Velasquez S.L."/>
            <person name="Kruys A."/>
            <person name="Hutchinson M.I."/>
            <person name="Powell A.J."/>
            <person name="Barry K."/>
            <person name="Miller A.N."/>
            <person name="Grigoriev I.V."/>
            <person name="Debuchy R."/>
            <person name="Gladieux P."/>
            <person name="Hiltunen Thoren M."/>
            <person name="Johannesson H."/>
        </authorList>
    </citation>
    <scope>NUCLEOTIDE SEQUENCE</scope>
    <source>
        <strain evidence="8">CBS 508.74</strain>
    </source>
</reference>
<keyword evidence="3 6" id="KW-1133">Transmembrane helix</keyword>
<feature type="transmembrane region" description="Helical" evidence="6">
    <location>
        <begin position="324"/>
        <end position="346"/>
    </location>
</feature>
<protein>
    <submittedName>
        <fullName evidence="8">Integral membrane protein</fullName>
    </submittedName>
</protein>
<evidence type="ECO:0000256" key="6">
    <source>
        <dbReference type="SAM" id="Phobius"/>
    </source>
</evidence>
<dbReference type="RefSeq" id="XP_064674689.1">
    <property type="nucleotide sequence ID" value="XM_064810726.1"/>
</dbReference>
<dbReference type="PANTHER" id="PTHR31310:SF7">
    <property type="entry name" value="PA-PHOSPHATASE RELATED-FAMILY PROTEIN DDB_G0268928"/>
    <property type="match status" value="1"/>
</dbReference>
<dbReference type="GO" id="GO:0016020">
    <property type="term" value="C:membrane"/>
    <property type="evidence" value="ECO:0007669"/>
    <property type="project" value="UniProtKB-SubCell"/>
</dbReference>
<dbReference type="CDD" id="cd03386">
    <property type="entry name" value="PAP2_Aur1_like"/>
    <property type="match status" value="1"/>
</dbReference>
<dbReference type="AlphaFoldDB" id="A0AAN6TMA7"/>
<evidence type="ECO:0000256" key="4">
    <source>
        <dbReference type="ARBA" id="ARBA00023136"/>
    </source>
</evidence>
<gene>
    <name evidence="8" type="ORF">N656DRAFT_698653</name>
</gene>
<keyword evidence="4 6" id="KW-0472">Membrane</keyword>
<dbReference type="GeneID" id="89934851"/>
<reference evidence="8" key="2">
    <citation type="submission" date="2023-05" db="EMBL/GenBank/DDBJ databases">
        <authorList>
            <consortium name="Lawrence Berkeley National Laboratory"/>
            <person name="Steindorff A."/>
            <person name="Hensen N."/>
            <person name="Bonometti L."/>
            <person name="Westerberg I."/>
            <person name="Brannstrom I.O."/>
            <person name="Guillou S."/>
            <person name="Cros-Aarteil S."/>
            <person name="Calhoun S."/>
            <person name="Haridas S."/>
            <person name="Kuo A."/>
            <person name="Mondo S."/>
            <person name="Pangilinan J."/>
            <person name="Riley R."/>
            <person name="Labutti K."/>
            <person name="Andreopoulos B."/>
            <person name="Lipzen A."/>
            <person name="Chen C."/>
            <person name="Yanf M."/>
            <person name="Daum C."/>
            <person name="Ng V."/>
            <person name="Clum A."/>
            <person name="Ohm R."/>
            <person name="Martin F."/>
            <person name="Silar P."/>
            <person name="Natvig D."/>
            <person name="Lalanne C."/>
            <person name="Gautier V."/>
            <person name="Ament-Velasquez S.L."/>
            <person name="Kruys A."/>
            <person name="Hutchinson M.I."/>
            <person name="Powell A.J."/>
            <person name="Barry K."/>
            <person name="Miller A.N."/>
            <person name="Grigoriev I.V."/>
            <person name="Debuchy R."/>
            <person name="Gladieux P."/>
            <person name="Thoren M.H."/>
            <person name="Johannesson H."/>
        </authorList>
    </citation>
    <scope>NUCLEOTIDE SEQUENCE</scope>
    <source>
        <strain evidence="8">CBS 508.74</strain>
    </source>
</reference>
<feature type="transmembrane region" description="Helical" evidence="6">
    <location>
        <begin position="6"/>
        <end position="23"/>
    </location>
</feature>
<proteinExistence type="predicted"/>
<feature type="domain" description="Inositolphosphotransferase Aur1/Ipt1" evidence="7">
    <location>
        <begin position="170"/>
        <end position="226"/>
    </location>
</feature>
<feature type="region of interest" description="Disordered" evidence="5">
    <location>
        <begin position="52"/>
        <end position="84"/>
    </location>
</feature>
<dbReference type="InterPro" id="IPR052185">
    <property type="entry name" value="IPC_Synthase-Related"/>
</dbReference>
<sequence>MAVGAVVEPIVVISLLAFGTFINRNKSQHGYGLSSTSSLSSRRVYWQATKHDPEPSLGFLEKGRRSDSQEPLSTPGSSRSSSEADLTIHVDSLNKRKRTLRFLGWEREVTTPNTSVFKDRFLSRVLQQLPFLVEVWYWALIYWVYQLGRAITAISLQTSTVDTAREHALQIIHIEQQLGIFIEPAVQRWFLASPTLMRWTNRAYSFIHIPGTILFLIVLYHLTTARPRRQQRDSSSRWMTENSQEHRQLGPALYEKRRRTMAMCNLLAFIVFSSWPCMPPRLLSDPGYTGEHAREAKSYGFVDTVHSADGDSSVWTTNRFCNQYAAMPSLHFGYSFLIGLTIATAPLRKRGRLGWKRLAMVCMGMVYPAIILVAIVATANHFVLDAVAGACACLLAWKANAALLNLLPLEDYFLAMLRIHRP</sequence>
<evidence type="ECO:0000313" key="8">
    <source>
        <dbReference type="EMBL" id="KAK4117119.1"/>
    </source>
</evidence>
<evidence type="ECO:0000313" key="9">
    <source>
        <dbReference type="Proteomes" id="UP001302812"/>
    </source>
</evidence>
<feature type="domain" description="Inositolphosphotransferase Aur1/Ipt1" evidence="7">
    <location>
        <begin position="251"/>
        <end position="397"/>
    </location>
</feature>
<evidence type="ECO:0000259" key="7">
    <source>
        <dbReference type="Pfam" id="PF14378"/>
    </source>
</evidence>
<keyword evidence="2 6" id="KW-0812">Transmembrane</keyword>
<comment type="caution">
    <text evidence="8">The sequence shown here is derived from an EMBL/GenBank/DDBJ whole genome shotgun (WGS) entry which is preliminary data.</text>
</comment>
<feature type="transmembrane region" description="Helical" evidence="6">
    <location>
        <begin position="386"/>
        <end position="407"/>
    </location>
</feature>
<dbReference type="Pfam" id="PF14378">
    <property type="entry name" value="PAP2_3"/>
    <property type="match status" value="2"/>
</dbReference>
<evidence type="ECO:0000256" key="2">
    <source>
        <dbReference type="ARBA" id="ARBA00022692"/>
    </source>
</evidence>
<feature type="transmembrane region" description="Helical" evidence="6">
    <location>
        <begin position="260"/>
        <end position="278"/>
    </location>
</feature>
<evidence type="ECO:0000256" key="1">
    <source>
        <dbReference type="ARBA" id="ARBA00004141"/>
    </source>
</evidence>
<dbReference type="EMBL" id="MU853332">
    <property type="protein sequence ID" value="KAK4117119.1"/>
    <property type="molecule type" value="Genomic_DNA"/>
</dbReference>
<evidence type="ECO:0000256" key="3">
    <source>
        <dbReference type="ARBA" id="ARBA00022989"/>
    </source>
</evidence>
<evidence type="ECO:0000256" key="5">
    <source>
        <dbReference type="SAM" id="MobiDB-lite"/>
    </source>
</evidence>
<feature type="transmembrane region" description="Helical" evidence="6">
    <location>
        <begin position="358"/>
        <end position="380"/>
    </location>
</feature>
<comment type="subcellular location">
    <subcellularLocation>
        <location evidence="1">Membrane</location>
        <topology evidence="1">Multi-pass membrane protein</topology>
    </subcellularLocation>
</comment>
<accession>A0AAN6TMA7</accession>
<organism evidence="8 9">
    <name type="scientific">Canariomyces notabilis</name>
    <dbReference type="NCBI Taxonomy" id="2074819"/>
    <lineage>
        <taxon>Eukaryota</taxon>
        <taxon>Fungi</taxon>
        <taxon>Dikarya</taxon>
        <taxon>Ascomycota</taxon>
        <taxon>Pezizomycotina</taxon>
        <taxon>Sordariomycetes</taxon>
        <taxon>Sordariomycetidae</taxon>
        <taxon>Sordariales</taxon>
        <taxon>Chaetomiaceae</taxon>
        <taxon>Canariomyces</taxon>
    </lineage>
</organism>